<keyword evidence="1" id="KW-0472">Membrane</keyword>
<evidence type="ECO:0000256" key="1">
    <source>
        <dbReference type="SAM" id="Phobius"/>
    </source>
</evidence>
<dbReference type="Proteomes" id="UP000009168">
    <property type="component" value="Unassembled WGS sequence"/>
</dbReference>
<dbReference type="RefSeq" id="XP_001022832.2">
    <property type="nucleotide sequence ID" value="XM_001022832.2"/>
</dbReference>
<dbReference type="EMBL" id="GG662529">
    <property type="protein sequence ID" value="EAS02587.2"/>
    <property type="molecule type" value="Genomic_DNA"/>
</dbReference>
<keyword evidence="3" id="KW-1185">Reference proteome</keyword>
<accession>Q241W4</accession>
<feature type="transmembrane region" description="Helical" evidence="1">
    <location>
        <begin position="303"/>
        <end position="321"/>
    </location>
</feature>
<dbReference type="GeneID" id="7836481"/>
<dbReference type="HOGENOM" id="CLU_269873_0_0_1"/>
<keyword evidence="1" id="KW-1133">Transmembrane helix</keyword>
<keyword evidence="1" id="KW-0812">Transmembrane</keyword>
<protein>
    <submittedName>
        <fullName evidence="2">AMP-binding enzyme family protein</fullName>
    </submittedName>
</protein>
<evidence type="ECO:0000313" key="3">
    <source>
        <dbReference type="Proteomes" id="UP000009168"/>
    </source>
</evidence>
<dbReference type="KEGG" id="tet:TTHERM_00951900"/>
<name>Q241W4_TETTS</name>
<dbReference type="OrthoDB" id="303855at2759"/>
<reference evidence="3" key="1">
    <citation type="journal article" date="2006" name="PLoS Biol.">
        <title>Macronuclear genome sequence of the ciliate Tetrahymena thermophila, a model eukaryote.</title>
        <authorList>
            <person name="Eisen J.A."/>
            <person name="Coyne R.S."/>
            <person name="Wu M."/>
            <person name="Wu D."/>
            <person name="Thiagarajan M."/>
            <person name="Wortman J.R."/>
            <person name="Badger J.H."/>
            <person name="Ren Q."/>
            <person name="Amedeo P."/>
            <person name="Jones K.M."/>
            <person name="Tallon L.J."/>
            <person name="Delcher A.L."/>
            <person name="Salzberg S.L."/>
            <person name="Silva J.C."/>
            <person name="Haas B.J."/>
            <person name="Majoros W.H."/>
            <person name="Farzad M."/>
            <person name="Carlton J.M."/>
            <person name="Smith R.K. Jr."/>
            <person name="Garg J."/>
            <person name="Pearlman R.E."/>
            <person name="Karrer K.M."/>
            <person name="Sun L."/>
            <person name="Manning G."/>
            <person name="Elde N.C."/>
            <person name="Turkewitz A.P."/>
            <person name="Asai D.J."/>
            <person name="Wilkes D.E."/>
            <person name="Wang Y."/>
            <person name="Cai H."/>
            <person name="Collins K."/>
            <person name="Stewart B.A."/>
            <person name="Lee S.R."/>
            <person name="Wilamowska K."/>
            <person name="Weinberg Z."/>
            <person name="Ruzzo W.L."/>
            <person name="Wloga D."/>
            <person name="Gaertig J."/>
            <person name="Frankel J."/>
            <person name="Tsao C.-C."/>
            <person name="Gorovsky M.A."/>
            <person name="Keeling P.J."/>
            <person name="Waller R.F."/>
            <person name="Patron N.J."/>
            <person name="Cherry J.M."/>
            <person name="Stover N.A."/>
            <person name="Krieger C.J."/>
            <person name="del Toro C."/>
            <person name="Ryder H.F."/>
            <person name="Williamson S.C."/>
            <person name="Barbeau R.A."/>
            <person name="Hamilton E.P."/>
            <person name="Orias E."/>
        </authorList>
    </citation>
    <scope>NUCLEOTIDE SEQUENCE [LARGE SCALE GENOMIC DNA]</scope>
    <source>
        <strain evidence="3">SB210</strain>
    </source>
</reference>
<evidence type="ECO:0000313" key="2">
    <source>
        <dbReference type="EMBL" id="EAS02587.2"/>
    </source>
</evidence>
<dbReference type="AlphaFoldDB" id="Q241W4"/>
<sequence>MIFSKLDLFSSYFTFNTGNYQIKRGTLLGTVLSFVIVITTLSYLIYLIQQYVTNQIDPVYRSQSLISQDYIQAILNSDFVGFRFEQDSQIQLSQDKTYIVYLAFFEYVTPDSSLYLPLNVIECTHPSLLGFKCLDFSSLKNQTLFLNTNQNAKSTVQIMTYGCLDLDQLKTSIPQNCANQTEIDYVINGVNSLLRFKLFTSQYNTATRNVEINYRNAYIYTIANQQILTQLKIQNQNTSVKQGSIIQSESYFSSPIQYTQQDQFFDRQYALLYTGAGSYSQAIVMIDEIIQHIQIQYPTFPQVLALVSSIFTLLMIVGIFGKMVSQKSIQNDFVILFLKNIYQQNYLRVLRKQNDFIDSQKEIQIKSQDRLDIEEQKENNVDEINVECGQQQNIQQIIIPAFQNKQKVCLENGQQYKNMRQNYESELFSSNSLQMSCNSQLPKYTKQQNQAQERAQNNLDKDTYYNEQFMSQEQEFNQKLYLQKQIKSNSDSQNNILKKLTSNQLQDQATNQVLCQSNQIQFNQNQQYSENLIQNLLEVQNVSKYKIIQKDFKKVKKEMLNQSEFQFKKVEYQIKKDMNIFNFIKEIILLKKAVMMLLSKEQLAALNVIGCSSSFLQLNLSKASSNLDQFQISQNLSHYEMQIAILQKEKFQDYYIQKFLSRCSEPVNNETDKRILQSIQKCHQQ</sequence>
<dbReference type="InParanoid" id="Q241W4"/>
<dbReference type="eggNOG" id="ENOG502T0U3">
    <property type="taxonomic scope" value="Eukaryota"/>
</dbReference>
<feature type="transmembrane region" description="Helical" evidence="1">
    <location>
        <begin position="27"/>
        <end position="48"/>
    </location>
</feature>
<proteinExistence type="predicted"/>
<gene>
    <name evidence="2" type="ORF">TTHERM_00951900</name>
</gene>
<organism evidence="2 3">
    <name type="scientific">Tetrahymena thermophila (strain SB210)</name>
    <dbReference type="NCBI Taxonomy" id="312017"/>
    <lineage>
        <taxon>Eukaryota</taxon>
        <taxon>Sar</taxon>
        <taxon>Alveolata</taxon>
        <taxon>Ciliophora</taxon>
        <taxon>Intramacronucleata</taxon>
        <taxon>Oligohymenophorea</taxon>
        <taxon>Hymenostomatida</taxon>
        <taxon>Tetrahymenina</taxon>
        <taxon>Tetrahymenidae</taxon>
        <taxon>Tetrahymena</taxon>
    </lineage>
</organism>